<evidence type="ECO:0000313" key="2">
    <source>
        <dbReference type="EMBL" id="KAK9029328.1"/>
    </source>
</evidence>
<feature type="region of interest" description="Disordered" evidence="1">
    <location>
        <begin position="1"/>
        <end position="21"/>
    </location>
</feature>
<dbReference type="Proteomes" id="UP001396334">
    <property type="component" value="Unassembled WGS sequence"/>
</dbReference>
<comment type="caution">
    <text evidence="2">The sequence shown here is derived from an EMBL/GenBank/DDBJ whole genome shotgun (WGS) entry which is preliminary data.</text>
</comment>
<organism evidence="2 3">
    <name type="scientific">Hibiscus sabdariffa</name>
    <name type="common">roselle</name>
    <dbReference type="NCBI Taxonomy" id="183260"/>
    <lineage>
        <taxon>Eukaryota</taxon>
        <taxon>Viridiplantae</taxon>
        <taxon>Streptophyta</taxon>
        <taxon>Embryophyta</taxon>
        <taxon>Tracheophyta</taxon>
        <taxon>Spermatophyta</taxon>
        <taxon>Magnoliopsida</taxon>
        <taxon>eudicotyledons</taxon>
        <taxon>Gunneridae</taxon>
        <taxon>Pentapetalae</taxon>
        <taxon>rosids</taxon>
        <taxon>malvids</taxon>
        <taxon>Malvales</taxon>
        <taxon>Malvaceae</taxon>
        <taxon>Malvoideae</taxon>
        <taxon>Hibiscus</taxon>
    </lineage>
</organism>
<reference evidence="2 3" key="1">
    <citation type="journal article" date="2024" name="G3 (Bethesda)">
        <title>Genome assembly of Hibiscus sabdariffa L. provides insights into metabolisms of medicinal natural products.</title>
        <authorList>
            <person name="Kim T."/>
        </authorList>
    </citation>
    <scope>NUCLEOTIDE SEQUENCE [LARGE SCALE GENOMIC DNA]</scope>
    <source>
        <strain evidence="2">TK-2024</strain>
        <tissue evidence="2">Old leaves</tissue>
    </source>
</reference>
<evidence type="ECO:0000256" key="1">
    <source>
        <dbReference type="SAM" id="MobiDB-lite"/>
    </source>
</evidence>
<accession>A0ABR2SVS3</accession>
<evidence type="ECO:0000313" key="3">
    <source>
        <dbReference type="Proteomes" id="UP001396334"/>
    </source>
</evidence>
<sequence>MTNLSEKGKNGSKAVDGGAGPLDTIPMPPINTIIFIKHRNQNHLLLLPLHQSLNLLDATCLLFLRER</sequence>
<name>A0ABR2SVS3_9ROSI</name>
<gene>
    <name evidence="2" type="ORF">V6N11_026447</name>
</gene>
<proteinExistence type="predicted"/>
<protein>
    <submittedName>
        <fullName evidence="2">Uncharacterized protein</fullName>
    </submittedName>
</protein>
<keyword evidence="3" id="KW-1185">Reference proteome</keyword>
<dbReference type="EMBL" id="JBBPBN010000011">
    <property type="protein sequence ID" value="KAK9029328.1"/>
    <property type="molecule type" value="Genomic_DNA"/>
</dbReference>